<reference evidence="2" key="1">
    <citation type="journal article" date="2014" name="Proc. Natl. Acad. Sci. U.S.A.">
        <title>Extensive sampling of basidiomycete genomes demonstrates inadequacy of the white-rot/brown-rot paradigm for wood decay fungi.</title>
        <authorList>
            <person name="Riley R."/>
            <person name="Salamov A.A."/>
            <person name="Brown D.W."/>
            <person name="Nagy L.G."/>
            <person name="Floudas D."/>
            <person name="Held B.W."/>
            <person name="Levasseur A."/>
            <person name="Lombard V."/>
            <person name="Morin E."/>
            <person name="Otillar R."/>
            <person name="Lindquist E.A."/>
            <person name="Sun H."/>
            <person name="LaButti K.M."/>
            <person name="Schmutz J."/>
            <person name="Jabbour D."/>
            <person name="Luo H."/>
            <person name="Baker S.E."/>
            <person name="Pisabarro A.G."/>
            <person name="Walton J.D."/>
            <person name="Blanchette R.A."/>
            <person name="Henrissat B."/>
            <person name="Martin F."/>
            <person name="Cullen D."/>
            <person name="Hibbett D.S."/>
            <person name="Grigoriev I.V."/>
        </authorList>
    </citation>
    <scope>NUCLEOTIDE SEQUENCE [LARGE SCALE GENOMIC DNA]</scope>
    <source>
        <strain evidence="2">FD-172 SS1</strain>
    </source>
</reference>
<dbReference type="EMBL" id="KL198029">
    <property type="protein sequence ID" value="KDQ16036.1"/>
    <property type="molecule type" value="Genomic_DNA"/>
</dbReference>
<dbReference type="AlphaFoldDB" id="A0A067MWV2"/>
<dbReference type="HOGENOM" id="CLU_2249663_0_0_1"/>
<protein>
    <submittedName>
        <fullName evidence="1">Uncharacterized protein</fullName>
    </submittedName>
</protein>
<proteinExistence type="predicted"/>
<sequence>MCRMLGHQRQYAAFRFLSCFPLIAVPARSRPTAISSFNYYEGNLLLYALPPSLSLGTIDNLPSEVLVSTCNTPTTYDCATSWLKYWLQQTPTLARADPAWTTST</sequence>
<evidence type="ECO:0000313" key="1">
    <source>
        <dbReference type="EMBL" id="KDQ16036.1"/>
    </source>
</evidence>
<evidence type="ECO:0000313" key="2">
    <source>
        <dbReference type="Proteomes" id="UP000027195"/>
    </source>
</evidence>
<name>A0A067MWV2_BOTB1</name>
<accession>A0A067MWV2</accession>
<keyword evidence="2" id="KW-1185">Reference proteome</keyword>
<dbReference type="InParanoid" id="A0A067MWV2"/>
<dbReference type="Proteomes" id="UP000027195">
    <property type="component" value="Unassembled WGS sequence"/>
</dbReference>
<gene>
    <name evidence="1" type="ORF">BOTBODRAFT_266275</name>
</gene>
<organism evidence="1 2">
    <name type="scientific">Botryobasidium botryosum (strain FD-172 SS1)</name>
    <dbReference type="NCBI Taxonomy" id="930990"/>
    <lineage>
        <taxon>Eukaryota</taxon>
        <taxon>Fungi</taxon>
        <taxon>Dikarya</taxon>
        <taxon>Basidiomycota</taxon>
        <taxon>Agaricomycotina</taxon>
        <taxon>Agaricomycetes</taxon>
        <taxon>Cantharellales</taxon>
        <taxon>Botryobasidiaceae</taxon>
        <taxon>Botryobasidium</taxon>
    </lineage>
</organism>